<reference evidence="1 2" key="1">
    <citation type="submission" date="2021-04" db="EMBL/GenBank/DDBJ databases">
        <title>novel species isolated from subtropical streams in China.</title>
        <authorList>
            <person name="Lu H."/>
        </authorList>
    </citation>
    <scope>NUCLEOTIDE SEQUENCE [LARGE SCALE GENOMIC DNA]</scope>
    <source>
        <strain evidence="1 2">FT147W</strain>
    </source>
</reference>
<dbReference type="Proteomes" id="UP000682982">
    <property type="component" value="Unassembled WGS sequence"/>
</dbReference>
<name>A0ABS5GY03_9BURK</name>
<evidence type="ECO:0000313" key="2">
    <source>
        <dbReference type="Proteomes" id="UP000682982"/>
    </source>
</evidence>
<comment type="caution">
    <text evidence="1">The sequence shown here is derived from an EMBL/GenBank/DDBJ whole genome shotgun (WGS) entry which is preliminary data.</text>
</comment>
<sequence length="87" mass="9842">MVTEELNEYVFASMVMKSAWSIRCRRVDSLEKSGEITEEQARDMPQTVADVREALKVIRHNKKVVFDTLAEIESAPADSQVPDQEAS</sequence>
<evidence type="ECO:0000313" key="1">
    <source>
        <dbReference type="EMBL" id="MBR7791325.1"/>
    </source>
</evidence>
<accession>A0ABS5GY03</accession>
<gene>
    <name evidence="1" type="ORF">KDM87_01845</name>
</gene>
<dbReference type="RefSeq" id="WP_212677521.1">
    <property type="nucleotide sequence ID" value="NZ_JAGSPK010000001.1"/>
</dbReference>
<dbReference type="EMBL" id="JAGSPK010000001">
    <property type="protein sequence ID" value="MBR7791325.1"/>
    <property type="molecule type" value="Genomic_DNA"/>
</dbReference>
<keyword evidence="2" id="KW-1185">Reference proteome</keyword>
<proteinExistence type="predicted"/>
<organism evidence="1 2">
    <name type="scientific">Undibacterium rivi</name>
    <dbReference type="NCBI Taxonomy" id="2828729"/>
    <lineage>
        <taxon>Bacteria</taxon>
        <taxon>Pseudomonadati</taxon>
        <taxon>Pseudomonadota</taxon>
        <taxon>Betaproteobacteria</taxon>
        <taxon>Burkholderiales</taxon>
        <taxon>Oxalobacteraceae</taxon>
        <taxon>Undibacterium</taxon>
    </lineage>
</organism>
<protein>
    <submittedName>
        <fullName evidence="1">Uncharacterized protein</fullName>
    </submittedName>
</protein>